<evidence type="ECO:0000313" key="2">
    <source>
        <dbReference type="Proteomes" id="UP001595826"/>
    </source>
</evidence>
<organism evidence="1 2">
    <name type="scientific">Polaribacter marinivivus</name>
    <dbReference type="NCBI Taxonomy" id="1524260"/>
    <lineage>
        <taxon>Bacteria</taxon>
        <taxon>Pseudomonadati</taxon>
        <taxon>Bacteroidota</taxon>
        <taxon>Flavobacteriia</taxon>
        <taxon>Flavobacteriales</taxon>
        <taxon>Flavobacteriaceae</taxon>
    </lineage>
</organism>
<keyword evidence="2" id="KW-1185">Reference proteome</keyword>
<reference evidence="2" key="1">
    <citation type="journal article" date="2019" name="Int. J. Syst. Evol. Microbiol.">
        <title>The Global Catalogue of Microorganisms (GCM) 10K type strain sequencing project: providing services to taxonomists for standard genome sequencing and annotation.</title>
        <authorList>
            <consortium name="The Broad Institute Genomics Platform"/>
            <consortium name="The Broad Institute Genome Sequencing Center for Infectious Disease"/>
            <person name="Wu L."/>
            <person name="Ma J."/>
        </authorList>
    </citation>
    <scope>NUCLEOTIDE SEQUENCE [LARGE SCALE GENOMIC DNA]</scope>
    <source>
        <strain evidence="2">CECT 8655</strain>
    </source>
</reference>
<proteinExistence type="predicted"/>
<dbReference type="Proteomes" id="UP001595826">
    <property type="component" value="Unassembled WGS sequence"/>
</dbReference>
<evidence type="ECO:0008006" key="3">
    <source>
        <dbReference type="Google" id="ProtNLM"/>
    </source>
</evidence>
<dbReference type="PROSITE" id="PS51257">
    <property type="entry name" value="PROKAR_LIPOPROTEIN"/>
    <property type="match status" value="1"/>
</dbReference>
<sequence>MRTLNLKETTSKSSFLLLAISTFILSLFLFTSCSESESIDGLQDDTTLIEKIESASKITVSDTDLPTSTSIAFNGDLADSFVTNVELASGLGYKVAIETDNEAREESKSDVFFTLQGRQLNDTNERRAKKRRKCFEFVFPIDFIMPDDTTITLSAKEDWTLIRAWYQENPDTRERAQLVFPVDIILKEDGSTQTLIDRDDLIAVKQNCRAGKDKRKCFKLVLPVTFTMPDASIIEVNERDDFKLVREWYKDNPNATEKGSLNFPVDVEYRDGTVATIEDQTAYDAAKESCRD</sequence>
<protein>
    <recommendedName>
        <fullName evidence="3">Lipoprotein</fullName>
    </recommendedName>
</protein>
<name>A0ABV8RB26_9FLAO</name>
<accession>A0ABV8RB26</accession>
<dbReference type="EMBL" id="JBHSCY010000001">
    <property type="protein sequence ID" value="MFC4268603.1"/>
    <property type="molecule type" value="Genomic_DNA"/>
</dbReference>
<gene>
    <name evidence="1" type="ORF">ACFOWD_06770</name>
</gene>
<evidence type="ECO:0000313" key="1">
    <source>
        <dbReference type="EMBL" id="MFC4268603.1"/>
    </source>
</evidence>
<dbReference type="RefSeq" id="WP_377409152.1">
    <property type="nucleotide sequence ID" value="NZ_JBHSCY010000001.1"/>
</dbReference>
<comment type="caution">
    <text evidence="1">The sequence shown here is derived from an EMBL/GenBank/DDBJ whole genome shotgun (WGS) entry which is preliminary data.</text>
</comment>